<evidence type="ECO:0000313" key="2">
    <source>
        <dbReference type="EMBL" id="WAG61310.1"/>
    </source>
</evidence>
<dbReference type="EMBL" id="CP086239">
    <property type="protein sequence ID" value="WAG61310.1"/>
    <property type="molecule type" value="Genomic_DNA"/>
</dbReference>
<protein>
    <submittedName>
        <fullName evidence="2">Uncharacterized protein</fullName>
    </submittedName>
</protein>
<proteinExistence type="predicted"/>
<evidence type="ECO:0000256" key="1">
    <source>
        <dbReference type="SAM" id="Coils"/>
    </source>
</evidence>
<sequence length="53" mass="6149">MLEMKLDKIIKILDEINERLDKLENKDKKINIVTNSRILGSRPTRSTIKLGGR</sequence>
<dbReference type="AlphaFoldDB" id="A0AA47I7T6"/>
<reference evidence="2" key="1">
    <citation type="submission" date="2021-11" db="EMBL/GenBank/DDBJ databases">
        <title>Clostridia strains as spoilage organisms.</title>
        <authorList>
            <person name="Wambui J."/>
            <person name="Stevens M.J.A."/>
            <person name="Stephan R."/>
        </authorList>
    </citation>
    <scope>NUCLEOTIDE SEQUENCE</scope>
    <source>
        <strain evidence="2">CF009</strain>
    </source>
</reference>
<dbReference type="RefSeq" id="WP_216120042.1">
    <property type="nucleotide sequence ID" value="NZ_CP086239.1"/>
</dbReference>
<accession>A0AA47I7T6</accession>
<keyword evidence="1" id="KW-0175">Coiled coil</keyword>
<evidence type="ECO:0000313" key="3">
    <source>
        <dbReference type="Proteomes" id="UP001164733"/>
    </source>
</evidence>
<dbReference type="Proteomes" id="UP001164733">
    <property type="component" value="Chromosome"/>
</dbReference>
<feature type="coiled-coil region" evidence="1">
    <location>
        <begin position="6"/>
        <end position="33"/>
    </location>
</feature>
<gene>
    <name evidence="2" type="ORF">LL038_03390</name>
</gene>
<name>A0AA47I7T6_9CLOT</name>
<organism evidence="2 3">
    <name type="scientific">Clostridium estertheticum</name>
    <dbReference type="NCBI Taxonomy" id="238834"/>
    <lineage>
        <taxon>Bacteria</taxon>
        <taxon>Bacillati</taxon>
        <taxon>Bacillota</taxon>
        <taxon>Clostridia</taxon>
        <taxon>Eubacteriales</taxon>
        <taxon>Clostridiaceae</taxon>
        <taxon>Clostridium</taxon>
    </lineage>
</organism>